<protein>
    <submittedName>
        <fullName evidence="1">Uncharacterized protein</fullName>
    </submittedName>
</protein>
<comment type="caution">
    <text evidence="1">The sequence shown here is derived from an EMBL/GenBank/DDBJ whole genome shotgun (WGS) entry which is preliminary data.</text>
</comment>
<dbReference type="EMBL" id="QAOQ01000004">
    <property type="protein sequence ID" value="PTQ96599.1"/>
    <property type="molecule type" value="Genomic_DNA"/>
</dbReference>
<dbReference type="RefSeq" id="WP_281260192.1">
    <property type="nucleotide sequence ID" value="NZ_CP160205.1"/>
</dbReference>
<gene>
    <name evidence="1" type="ORF">C8P68_10484</name>
</gene>
<dbReference type="Proteomes" id="UP000244168">
    <property type="component" value="Unassembled WGS sequence"/>
</dbReference>
<keyword evidence="2" id="KW-1185">Reference proteome</keyword>
<reference evidence="1 2" key="1">
    <citation type="submission" date="2018-04" db="EMBL/GenBank/DDBJ databases">
        <title>Genomic Encyclopedia of Archaeal and Bacterial Type Strains, Phase II (KMG-II): from individual species to whole genera.</title>
        <authorList>
            <person name="Goeker M."/>
        </authorList>
    </citation>
    <scope>NUCLEOTIDE SEQUENCE [LARGE SCALE GENOMIC DNA]</scope>
    <source>
        <strain evidence="1 2">DSM 26809</strain>
    </source>
</reference>
<sequence length="44" mass="5133">MKTLKITGIILLVLGNLNIAMAQMVRNKAIHFNRHRVVHHHHKK</sequence>
<evidence type="ECO:0000313" key="1">
    <source>
        <dbReference type="EMBL" id="PTQ96599.1"/>
    </source>
</evidence>
<dbReference type="AlphaFoldDB" id="A0A2T5J9B4"/>
<organism evidence="1 2">
    <name type="scientific">Mucilaginibacter yixingensis</name>
    <dbReference type="NCBI Taxonomy" id="1295612"/>
    <lineage>
        <taxon>Bacteria</taxon>
        <taxon>Pseudomonadati</taxon>
        <taxon>Bacteroidota</taxon>
        <taxon>Sphingobacteriia</taxon>
        <taxon>Sphingobacteriales</taxon>
        <taxon>Sphingobacteriaceae</taxon>
        <taxon>Mucilaginibacter</taxon>
    </lineage>
</organism>
<accession>A0A2T5J9B4</accession>
<name>A0A2T5J9B4_9SPHI</name>
<evidence type="ECO:0000313" key="2">
    <source>
        <dbReference type="Proteomes" id="UP000244168"/>
    </source>
</evidence>
<proteinExistence type="predicted"/>